<gene>
    <name evidence="3" type="ORF">SAMN05444921_12974</name>
</gene>
<feature type="signal peptide" evidence="2">
    <location>
        <begin position="1"/>
        <end position="31"/>
    </location>
</feature>
<feature type="compositionally biased region" description="Basic and acidic residues" evidence="1">
    <location>
        <begin position="111"/>
        <end position="120"/>
    </location>
</feature>
<keyword evidence="2" id="KW-0732">Signal</keyword>
<keyword evidence="4" id="KW-1185">Reference proteome</keyword>
<dbReference type="EMBL" id="FNHI01000029">
    <property type="protein sequence ID" value="SDN54224.1"/>
    <property type="molecule type" value="Genomic_DNA"/>
</dbReference>
<evidence type="ECO:0000256" key="2">
    <source>
        <dbReference type="SAM" id="SignalP"/>
    </source>
</evidence>
<protein>
    <submittedName>
        <fullName evidence="3">Uncharacterized protein</fullName>
    </submittedName>
</protein>
<feature type="region of interest" description="Disordered" evidence="1">
    <location>
        <begin position="35"/>
        <end position="56"/>
    </location>
</feature>
<dbReference type="AlphaFoldDB" id="A0A1H0C8I6"/>
<evidence type="ECO:0000256" key="1">
    <source>
        <dbReference type="SAM" id="MobiDB-lite"/>
    </source>
</evidence>
<dbReference type="OrthoDB" id="4204758at2"/>
<accession>A0A1H0C8I6</accession>
<evidence type="ECO:0000313" key="3">
    <source>
        <dbReference type="EMBL" id="SDN54224.1"/>
    </source>
</evidence>
<reference evidence="4" key="1">
    <citation type="submission" date="2016-10" db="EMBL/GenBank/DDBJ databases">
        <authorList>
            <person name="Varghese N."/>
            <person name="Submissions S."/>
        </authorList>
    </citation>
    <scope>NUCLEOTIDE SEQUENCE [LARGE SCALE GENOMIC DNA]</scope>
    <source>
        <strain evidence="4">CGMCC 4.7042</strain>
    </source>
</reference>
<dbReference type="Proteomes" id="UP000199063">
    <property type="component" value="Unassembled WGS sequence"/>
</dbReference>
<proteinExistence type="predicted"/>
<feature type="region of interest" description="Disordered" evidence="1">
    <location>
        <begin position="111"/>
        <end position="142"/>
    </location>
</feature>
<organism evidence="3 4">
    <name type="scientific">Streptomyces wuyuanensis</name>
    <dbReference type="NCBI Taxonomy" id="1196353"/>
    <lineage>
        <taxon>Bacteria</taxon>
        <taxon>Bacillati</taxon>
        <taxon>Actinomycetota</taxon>
        <taxon>Actinomycetes</taxon>
        <taxon>Kitasatosporales</taxon>
        <taxon>Streptomycetaceae</taxon>
        <taxon>Streptomyces</taxon>
    </lineage>
</organism>
<feature type="chain" id="PRO_5038675593" evidence="2">
    <location>
        <begin position="32"/>
        <end position="179"/>
    </location>
</feature>
<dbReference type="STRING" id="1196353.SAMN05444921_12974"/>
<dbReference type="PROSITE" id="PS51257">
    <property type="entry name" value="PROKAR_LIPOPROTEIN"/>
    <property type="match status" value="1"/>
</dbReference>
<dbReference type="GeneID" id="40833739"/>
<name>A0A1H0C8I6_9ACTN</name>
<evidence type="ECO:0000313" key="4">
    <source>
        <dbReference type="Proteomes" id="UP000199063"/>
    </source>
</evidence>
<dbReference type="RefSeq" id="WP_093661388.1">
    <property type="nucleotide sequence ID" value="NZ_FNHI01000029.1"/>
</dbReference>
<sequence length="179" mass="19168">MTRTLHHSRAKRLVLAAGAVAALCLTGPLLSACSGATESGAADRTSEVPGWDETATPATVSRQMNIDLPSKAADIRAARQNGFQDDGLLLAFTLPTSGVNAFVEQLRPERELRQRDEPRKSVAKPMTPFSHLDLPEPESLPDVREGQVCAPCGGDLNSLAIAVHRLGDSESRVYLRAVD</sequence>